<evidence type="ECO:0000313" key="1">
    <source>
        <dbReference type="EMBL" id="CAB3252693.1"/>
    </source>
</evidence>
<evidence type="ECO:0000313" key="2">
    <source>
        <dbReference type="Proteomes" id="UP000494256"/>
    </source>
</evidence>
<reference evidence="1 2" key="1">
    <citation type="submission" date="2020-04" db="EMBL/GenBank/DDBJ databases">
        <authorList>
            <person name="Wallbank WR R."/>
            <person name="Pardo Diaz C."/>
            <person name="Kozak K."/>
            <person name="Martin S."/>
            <person name="Jiggins C."/>
            <person name="Moest M."/>
            <person name="Warren A I."/>
            <person name="Byers J.R.P. K."/>
            <person name="Montejo-Kovacevich G."/>
            <person name="Yen C E."/>
        </authorList>
    </citation>
    <scope>NUCLEOTIDE SEQUENCE [LARGE SCALE GENOMIC DNA]</scope>
</reference>
<proteinExistence type="predicted"/>
<gene>
    <name evidence="1" type="ORF">APLA_LOCUS14103</name>
</gene>
<sequence length="68" mass="7280">MSQHPLRCLYNTDVDTLLLLRPRHAAGAALPAGLSWTAFSVCPGAHQLKQIAEVFQDVTSAGVFGLAF</sequence>
<name>A0A8S1B311_ARCPL</name>
<dbReference type="OrthoDB" id="2146at2759"/>
<comment type="caution">
    <text evidence="1">The sequence shown here is derived from an EMBL/GenBank/DDBJ whole genome shotgun (WGS) entry which is preliminary data.</text>
</comment>
<organism evidence="1 2">
    <name type="scientific">Arctia plantaginis</name>
    <name type="common">Wood tiger moth</name>
    <name type="synonym">Phalaena plantaginis</name>
    <dbReference type="NCBI Taxonomy" id="874455"/>
    <lineage>
        <taxon>Eukaryota</taxon>
        <taxon>Metazoa</taxon>
        <taxon>Ecdysozoa</taxon>
        <taxon>Arthropoda</taxon>
        <taxon>Hexapoda</taxon>
        <taxon>Insecta</taxon>
        <taxon>Pterygota</taxon>
        <taxon>Neoptera</taxon>
        <taxon>Endopterygota</taxon>
        <taxon>Lepidoptera</taxon>
        <taxon>Glossata</taxon>
        <taxon>Ditrysia</taxon>
        <taxon>Noctuoidea</taxon>
        <taxon>Erebidae</taxon>
        <taxon>Arctiinae</taxon>
        <taxon>Arctia</taxon>
    </lineage>
</organism>
<dbReference type="AlphaFoldDB" id="A0A8S1B311"/>
<accession>A0A8S1B311</accession>
<dbReference type="EMBL" id="CADEBD010000376">
    <property type="protein sequence ID" value="CAB3252693.1"/>
    <property type="molecule type" value="Genomic_DNA"/>
</dbReference>
<protein>
    <submittedName>
        <fullName evidence="1">Uncharacterized protein</fullName>
    </submittedName>
</protein>
<dbReference type="Proteomes" id="UP000494256">
    <property type="component" value="Unassembled WGS sequence"/>
</dbReference>